<dbReference type="PANTHER" id="PTHR16007:SF15">
    <property type="entry name" value="TRANSMEMBRANE PROTEIN 45B"/>
    <property type="match status" value="1"/>
</dbReference>
<accession>A0ABM0LYA2</accession>
<evidence type="ECO:0000313" key="3">
    <source>
        <dbReference type="RefSeq" id="XP_006812743.1"/>
    </source>
</evidence>
<feature type="transmembrane region" description="Helical" evidence="1">
    <location>
        <begin position="35"/>
        <end position="54"/>
    </location>
</feature>
<protein>
    <submittedName>
        <fullName evidence="3">Transmembrane protein 45B-like</fullName>
    </submittedName>
</protein>
<gene>
    <name evidence="3" type="primary">LOC102809505</name>
</gene>
<dbReference type="GeneID" id="102809505"/>
<dbReference type="PANTHER" id="PTHR16007">
    <property type="entry name" value="EPIDIDYMAL MEMBRANE PROTEIN E9-RELATED"/>
    <property type="match status" value="1"/>
</dbReference>
<keyword evidence="1" id="KW-0472">Membrane</keyword>
<sequence>MGHALLGSFFIVFGVWWCIKYSYRFIQWQHCTMHIFFGIAGAVFVIARTCVTGLKAFEHFFMALAFVIKGMLFYFHVHARSPLDISLHYMLVITNLMFVTMAFCRNILACMAVMDGIFGVISVHCRVTITQASTNEIRLECYDKLIDEI</sequence>
<feature type="transmembrane region" description="Helical" evidence="1">
    <location>
        <begin position="60"/>
        <end position="77"/>
    </location>
</feature>
<evidence type="ECO:0000256" key="1">
    <source>
        <dbReference type="SAM" id="Phobius"/>
    </source>
</evidence>
<reference evidence="3" key="1">
    <citation type="submission" date="2025-08" db="UniProtKB">
        <authorList>
            <consortium name="RefSeq"/>
        </authorList>
    </citation>
    <scope>IDENTIFICATION</scope>
    <source>
        <tissue evidence="3">Testes</tissue>
    </source>
</reference>
<feature type="transmembrane region" description="Helical" evidence="1">
    <location>
        <begin position="89"/>
        <end position="114"/>
    </location>
</feature>
<evidence type="ECO:0000313" key="2">
    <source>
        <dbReference type="Proteomes" id="UP000694865"/>
    </source>
</evidence>
<proteinExistence type="predicted"/>
<dbReference type="InterPro" id="IPR042127">
    <property type="entry name" value="TMEM45"/>
</dbReference>
<keyword evidence="1" id="KW-0812">Transmembrane</keyword>
<organism evidence="2 3">
    <name type="scientific">Saccoglossus kowalevskii</name>
    <name type="common">Acorn worm</name>
    <dbReference type="NCBI Taxonomy" id="10224"/>
    <lineage>
        <taxon>Eukaryota</taxon>
        <taxon>Metazoa</taxon>
        <taxon>Hemichordata</taxon>
        <taxon>Enteropneusta</taxon>
        <taxon>Harrimaniidae</taxon>
        <taxon>Saccoglossus</taxon>
    </lineage>
</organism>
<dbReference type="Proteomes" id="UP000694865">
    <property type="component" value="Unplaced"/>
</dbReference>
<name>A0ABM0LYA2_SACKO</name>
<keyword evidence="1" id="KW-1133">Transmembrane helix</keyword>
<dbReference type="RefSeq" id="XP_006812743.1">
    <property type="nucleotide sequence ID" value="XM_006812680.1"/>
</dbReference>
<keyword evidence="2" id="KW-1185">Reference proteome</keyword>